<evidence type="ECO:0000313" key="1">
    <source>
        <dbReference type="EMBL" id="RRJ61677.1"/>
    </source>
</evidence>
<gene>
    <name evidence="1" type="ORF">EHV15_00830</name>
</gene>
<dbReference type="OrthoDB" id="6402248at2"/>
<dbReference type="EMBL" id="RRCN01000001">
    <property type="protein sequence ID" value="RRJ61677.1"/>
    <property type="molecule type" value="Genomic_DNA"/>
</dbReference>
<protein>
    <submittedName>
        <fullName evidence="1">DUF4269 domain-containing protein</fullName>
    </submittedName>
</protein>
<dbReference type="Pfam" id="PF14091">
    <property type="entry name" value="DUF4269"/>
    <property type="match status" value="1"/>
</dbReference>
<proteinExistence type="predicted"/>
<reference evidence="1 2" key="1">
    <citation type="submission" date="2018-11" db="EMBL/GenBank/DDBJ databases">
        <title>Genome sequencing of Paenibacillus sp. KCOM 3021 (= ChDC PVNT-B20).</title>
        <authorList>
            <person name="Kook J.-K."/>
            <person name="Park S.-N."/>
            <person name="Lim Y.K."/>
        </authorList>
    </citation>
    <scope>NUCLEOTIDE SEQUENCE [LARGE SCALE GENOMIC DNA]</scope>
    <source>
        <strain evidence="1 2">KCOM 3021</strain>
    </source>
</reference>
<evidence type="ECO:0000313" key="2">
    <source>
        <dbReference type="Proteomes" id="UP000267017"/>
    </source>
</evidence>
<keyword evidence="2" id="KW-1185">Reference proteome</keyword>
<sequence length="191" mass="21718">MRDLSTIEYLREGNPRQREAYKVMKDMKIMDLLAPYHPVLAGTIPLGIDLPASDLDIVCEVYDHEKFQRDAELLFGGYEDFRCKPKIVDGVMRTVANFAAGGFPFEIFAQSVPVTGQNAYKHMVIEHRILEMAGAQAAREIRQRRRQGLKTEPAFADWLGLPGDPYAALLELYDWEDRRLAEFVGKGGMHD</sequence>
<dbReference type="InterPro" id="IPR025365">
    <property type="entry name" value="DUF4269"/>
</dbReference>
<accession>A0A3P3TU89</accession>
<name>A0A3P3TU89_9BACL</name>
<dbReference type="Proteomes" id="UP000267017">
    <property type="component" value="Unassembled WGS sequence"/>
</dbReference>
<dbReference type="AlphaFoldDB" id="A0A3P3TU89"/>
<organism evidence="1 2">
    <name type="scientific">Paenibacillus oralis</name>
    <dbReference type="NCBI Taxonomy" id="2490856"/>
    <lineage>
        <taxon>Bacteria</taxon>
        <taxon>Bacillati</taxon>
        <taxon>Bacillota</taxon>
        <taxon>Bacilli</taxon>
        <taxon>Bacillales</taxon>
        <taxon>Paenibacillaceae</taxon>
        <taxon>Paenibacillus</taxon>
    </lineage>
</organism>
<comment type="caution">
    <text evidence="1">The sequence shown here is derived from an EMBL/GenBank/DDBJ whole genome shotgun (WGS) entry which is preliminary data.</text>
</comment>
<dbReference type="RefSeq" id="WP_128629606.1">
    <property type="nucleotide sequence ID" value="NZ_RRCN01000001.1"/>
</dbReference>